<comment type="similarity">
    <text evidence="1">Belongs to the carbon-nitrogen hydrolase superfamily. NIT1/NIT2 family.</text>
</comment>
<dbReference type="Pfam" id="PF00795">
    <property type="entry name" value="CN_hydrolase"/>
    <property type="match status" value="1"/>
</dbReference>
<comment type="caution">
    <text evidence="3">The sequence shown here is derived from an EMBL/GenBank/DDBJ whole genome shotgun (WGS) entry which is preliminary data.</text>
</comment>
<reference evidence="3" key="1">
    <citation type="submission" date="2020-10" db="EMBL/GenBank/DDBJ databases">
        <authorList>
            <person name="Gilroy R."/>
        </authorList>
    </citation>
    <scope>NUCLEOTIDE SEQUENCE</scope>
    <source>
        <strain evidence="3">ChiHcec3-11533</strain>
    </source>
</reference>
<protein>
    <recommendedName>
        <fullName evidence="2">CN hydrolase domain-containing protein</fullName>
    </recommendedName>
</protein>
<dbReference type="Proteomes" id="UP000824072">
    <property type="component" value="Unassembled WGS sequence"/>
</dbReference>
<sequence>MIRLGLIQMESQDTIEKALEHIEKFASIARKINCSALCFPECVLTGYDPDRASQKAISVRHPSLGKLASMAIQTRVDLLVGFMEKSEDRYFLTHGVFRADGAREFYRKTHLGQKEKQIFSPGSELKVFPLSCGLQAGLQLCVETHFPEISQTLSLRGAEVIFSPHAIPMPIEKRMSVWKKILPARGYDNRVYIASCNMWDEKRFGGGCLVCDPNGEVIAEFCENRSALLSFAIDEDALRLFRTDSASLLHRYYPRDRRPEIYFDSERKEIR</sequence>
<dbReference type="SUPFAM" id="SSF56317">
    <property type="entry name" value="Carbon-nitrogen hydrolase"/>
    <property type="match status" value="1"/>
</dbReference>
<dbReference type="AlphaFoldDB" id="A0A9D1IE24"/>
<evidence type="ECO:0000259" key="2">
    <source>
        <dbReference type="PROSITE" id="PS50263"/>
    </source>
</evidence>
<dbReference type="PROSITE" id="PS50263">
    <property type="entry name" value="CN_HYDROLASE"/>
    <property type="match status" value="1"/>
</dbReference>
<name>A0A9D1IE24_9FIRM</name>
<evidence type="ECO:0000256" key="1">
    <source>
        <dbReference type="ARBA" id="ARBA00010613"/>
    </source>
</evidence>
<feature type="domain" description="CN hydrolase" evidence="2">
    <location>
        <begin position="2"/>
        <end position="235"/>
    </location>
</feature>
<dbReference type="EMBL" id="DVMU01000155">
    <property type="protein sequence ID" value="HIU34264.1"/>
    <property type="molecule type" value="Genomic_DNA"/>
</dbReference>
<evidence type="ECO:0000313" key="3">
    <source>
        <dbReference type="EMBL" id="HIU34264.1"/>
    </source>
</evidence>
<proteinExistence type="inferred from homology"/>
<dbReference type="PANTHER" id="PTHR23088:SF27">
    <property type="entry name" value="DEAMINATED GLUTATHIONE AMIDASE"/>
    <property type="match status" value="1"/>
</dbReference>
<dbReference type="InterPro" id="IPR003010">
    <property type="entry name" value="C-N_Hydrolase"/>
</dbReference>
<reference evidence="3" key="2">
    <citation type="journal article" date="2021" name="PeerJ">
        <title>Extensive microbial diversity within the chicken gut microbiome revealed by metagenomics and culture.</title>
        <authorList>
            <person name="Gilroy R."/>
            <person name="Ravi A."/>
            <person name="Getino M."/>
            <person name="Pursley I."/>
            <person name="Horton D.L."/>
            <person name="Alikhan N.F."/>
            <person name="Baker D."/>
            <person name="Gharbi K."/>
            <person name="Hall N."/>
            <person name="Watson M."/>
            <person name="Adriaenssens E.M."/>
            <person name="Foster-Nyarko E."/>
            <person name="Jarju S."/>
            <person name="Secka A."/>
            <person name="Antonio M."/>
            <person name="Oren A."/>
            <person name="Chaudhuri R.R."/>
            <person name="La Ragione R."/>
            <person name="Hildebrand F."/>
            <person name="Pallen M.J."/>
        </authorList>
    </citation>
    <scope>NUCLEOTIDE SEQUENCE</scope>
    <source>
        <strain evidence="3">ChiHcec3-11533</strain>
    </source>
</reference>
<accession>A0A9D1IE24</accession>
<dbReference type="Gene3D" id="3.60.110.10">
    <property type="entry name" value="Carbon-nitrogen hydrolase"/>
    <property type="match status" value="1"/>
</dbReference>
<organism evidence="3 4">
    <name type="scientific">Candidatus Pullichristensenella excrementigallinarum</name>
    <dbReference type="NCBI Taxonomy" id="2840907"/>
    <lineage>
        <taxon>Bacteria</taxon>
        <taxon>Bacillati</taxon>
        <taxon>Bacillota</taxon>
        <taxon>Clostridia</taxon>
        <taxon>Candidatus Pullichristensenella</taxon>
    </lineage>
</organism>
<dbReference type="PANTHER" id="PTHR23088">
    <property type="entry name" value="NITRILASE-RELATED"/>
    <property type="match status" value="1"/>
</dbReference>
<gene>
    <name evidence="3" type="ORF">IAB02_06850</name>
</gene>
<evidence type="ECO:0000313" key="4">
    <source>
        <dbReference type="Proteomes" id="UP000824072"/>
    </source>
</evidence>
<dbReference type="InterPro" id="IPR036526">
    <property type="entry name" value="C-N_Hydrolase_sf"/>
</dbReference>